<dbReference type="PANTHER" id="PTHR31517:SF51">
    <property type="entry name" value="PEROXIDASE 55"/>
    <property type="match status" value="1"/>
</dbReference>
<dbReference type="GO" id="GO:0020037">
    <property type="term" value="F:heme binding"/>
    <property type="evidence" value="ECO:0007669"/>
    <property type="project" value="UniProtKB-UniRule"/>
</dbReference>
<evidence type="ECO:0000256" key="12">
    <source>
        <dbReference type="ARBA" id="ARBA00023157"/>
    </source>
</evidence>
<keyword evidence="11 17" id="KW-0408">Iron</keyword>
<dbReference type="PROSITE" id="PS00435">
    <property type="entry name" value="PEROXIDASE_1"/>
    <property type="match status" value="1"/>
</dbReference>
<evidence type="ECO:0000256" key="18">
    <source>
        <dbReference type="PIRSR" id="PIRSR600823-4"/>
    </source>
</evidence>
<evidence type="ECO:0000256" key="19">
    <source>
        <dbReference type="PIRSR" id="PIRSR600823-5"/>
    </source>
</evidence>
<keyword evidence="20" id="KW-0964">Secreted</keyword>
<sequence length="337" mass="35708">MEKRRRRHLLLAAAAVVLVAVAAIPLPSAEAKLSPDYYRSTCPDVEAIVRAVVAKKVNETFVTVPATLRLFFHDCFVEGCDASVMIASRDNDAEKDAPDNVSLAGDGFDTVVRAKAEVEKKCPGVVSCADILAIAARDVVAMSSGPHWTVQLGRLDGLVSKAGNVAGKLPGPNMRVKDLAAMFAKHNLTTLDMVALSGAHTVGFAHCTRFTDRLYRHGGGGNGASVDPSYNPAYARQLMGACPPDVGADIAVDMDPITPTAFDNAYYANLAGGLGLFASDQALYSDGASRPAVRGFAGNQTRFFEAFKDAMVKLGSVGVKTTGRHGEIRRDCTAFNE</sequence>
<dbReference type="Proteomes" id="UP000807115">
    <property type="component" value="Chromosome 2"/>
</dbReference>
<evidence type="ECO:0000256" key="1">
    <source>
        <dbReference type="ARBA" id="ARBA00000189"/>
    </source>
</evidence>
<organism evidence="22 23">
    <name type="scientific">Sorghum bicolor</name>
    <name type="common">Sorghum</name>
    <name type="synonym">Sorghum vulgare</name>
    <dbReference type="NCBI Taxonomy" id="4558"/>
    <lineage>
        <taxon>Eukaryota</taxon>
        <taxon>Viridiplantae</taxon>
        <taxon>Streptophyta</taxon>
        <taxon>Embryophyta</taxon>
        <taxon>Tracheophyta</taxon>
        <taxon>Spermatophyta</taxon>
        <taxon>Magnoliopsida</taxon>
        <taxon>Liliopsida</taxon>
        <taxon>Poales</taxon>
        <taxon>Poaceae</taxon>
        <taxon>PACMAD clade</taxon>
        <taxon>Panicoideae</taxon>
        <taxon>Andropogonodae</taxon>
        <taxon>Andropogoneae</taxon>
        <taxon>Sorghinae</taxon>
        <taxon>Sorghum</taxon>
    </lineage>
</organism>
<keyword evidence="6 20" id="KW-0575">Peroxidase</keyword>
<proteinExistence type="inferred from homology"/>
<feature type="binding site" description="axial binding residue" evidence="17">
    <location>
        <position position="200"/>
    </location>
    <ligand>
        <name>heme b</name>
        <dbReference type="ChEBI" id="CHEBI:60344"/>
    </ligand>
    <ligandPart>
        <name>Fe</name>
        <dbReference type="ChEBI" id="CHEBI:18248"/>
    </ligandPart>
</feature>
<evidence type="ECO:0000256" key="7">
    <source>
        <dbReference type="ARBA" id="ARBA00022617"/>
    </source>
</evidence>
<dbReference type="InterPro" id="IPR010255">
    <property type="entry name" value="Haem_peroxidase_sf"/>
</dbReference>
<evidence type="ECO:0000259" key="21">
    <source>
        <dbReference type="PROSITE" id="PS50873"/>
    </source>
</evidence>
<comment type="subcellular location">
    <subcellularLocation>
        <location evidence="3 20">Secreted</location>
    </subcellularLocation>
</comment>
<dbReference type="CDD" id="cd00693">
    <property type="entry name" value="secretory_peroxidase"/>
    <property type="match status" value="1"/>
</dbReference>
<evidence type="ECO:0000256" key="16">
    <source>
        <dbReference type="PIRSR" id="PIRSR600823-2"/>
    </source>
</evidence>
<dbReference type="PROSITE" id="PS50873">
    <property type="entry name" value="PEROXIDASE_4"/>
    <property type="match status" value="1"/>
</dbReference>
<feature type="chain" id="PRO_5038172700" description="Peroxidase" evidence="20">
    <location>
        <begin position="32"/>
        <end position="337"/>
    </location>
</feature>
<evidence type="ECO:0000313" key="22">
    <source>
        <dbReference type="EMBL" id="KAG0544385.1"/>
    </source>
</evidence>
<dbReference type="PANTHER" id="PTHR31517">
    <property type="match status" value="1"/>
</dbReference>
<dbReference type="GO" id="GO:0140825">
    <property type="term" value="F:lactoperoxidase activity"/>
    <property type="evidence" value="ECO:0007669"/>
    <property type="project" value="UniProtKB-EC"/>
</dbReference>
<feature type="disulfide bond" evidence="19">
    <location>
        <begin position="207"/>
        <end position="242"/>
    </location>
</feature>
<dbReference type="InterPro" id="IPR019793">
    <property type="entry name" value="Peroxidases_heam-ligand_BS"/>
</dbReference>
<dbReference type="InterPro" id="IPR006311">
    <property type="entry name" value="TAT_signal"/>
</dbReference>
<dbReference type="EC" id="1.11.1.7" evidence="5 20"/>
<feature type="active site" description="Proton acceptor" evidence="15">
    <location>
        <position position="73"/>
    </location>
</feature>
<dbReference type="Pfam" id="PF00141">
    <property type="entry name" value="peroxidase"/>
    <property type="match status" value="1"/>
</dbReference>
<evidence type="ECO:0000256" key="15">
    <source>
        <dbReference type="PIRSR" id="PIRSR600823-1"/>
    </source>
</evidence>
<feature type="binding site" evidence="17">
    <location>
        <position position="201"/>
    </location>
    <ligand>
        <name>Ca(2+)</name>
        <dbReference type="ChEBI" id="CHEBI:29108"/>
        <label>2</label>
    </ligand>
</feature>
<reference evidence="22" key="1">
    <citation type="journal article" date="2019" name="BMC Genomics">
        <title>A new reference genome for Sorghum bicolor reveals high levels of sequence similarity between sweet and grain genotypes: implications for the genetics of sugar metabolism.</title>
        <authorList>
            <person name="Cooper E.A."/>
            <person name="Brenton Z.W."/>
            <person name="Flinn B.S."/>
            <person name="Jenkins J."/>
            <person name="Shu S."/>
            <person name="Flowers D."/>
            <person name="Luo F."/>
            <person name="Wang Y."/>
            <person name="Xia P."/>
            <person name="Barry K."/>
            <person name="Daum C."/>
            <person name="Lipzen A."/>
            <person name="Yoshinaga Y."/>
            <person name="Schmutz J."/>
            <person name="Saski C."/>
            <person name="Vermerris W."/>
            <person name="Kresovich S."/>
        </authorList>
    </citation>
    <scope>NUCLEOTIDE SEQUENCE</scope>
</reference>
<feature type="binding site" evidence="17">
    <location>
        <position position="263"/>
    </location>
    <ligand>
        <name>Ca(2+)</name>
        <dbReference type="ChEBI" id="CHEBI:29108"/>
        <label>2</label>
    </ligand>
</feature>
<dbReference type="SUPFAM" id="SSF48113">
    <property type="entry name" value="Heme-dependent peroxidases"/>
    <property type="match status" value="1"/>
</dbReference>
<dbReference type="GO" id="GO:0042744">
    <property type="term" value="P:hydrogen peroxide catabolic process"/>
    <property type="evidence" value="ECO:0007669"/>
    <property type="project" value="UniProtKB-KW"/>
</dbReference>
<evidence type="ECO:0000256" key="5">
    <source>
        <dbReference type="ARBA" id="ARBA00012313"/>
    </source>
</evidence>
<feature type="binding site" evidence="17">
    <location>
        <position position="258"/>
    </location>
    <ligand>
        <name>Ca(2+)</name>
        <dbReference type="ChEBI" id="CHEBI:29108"/>
        <label>2</label>
    </ligand>
</feature>
<feature type="site" description="Transition state stabilizer" evidence="18">
    <location>
        <position position="69"/>
    </location>
</feature>
<dbReference type="GO" id="GO:0005576">
    <property type="term" value="C:extracellular region"/>
    <property type="evidence" value="ECO:0007669"/>
    <property type="project" value="UniProtKB-SubCell"/>
</dbReference>
<protein>
    <recommendedName>
        <fullName evidence="5 20">Peroxidase</fullName>
        <ecNumber evidence="5 20">1.11.1.7</ecNumber>
    </recommendedName>
</protein>
<reference evidence="22" key="2">
    <citation type="submission" date="2020-10" db="EMBL/GenBank/DDBJ databases">
        <authorList>
            <person name="Cooper E.A."/>
            <person name="Brenton Z.W."/>
            <person name="Flinn B.S."/>
            <person name="Jenkins J."/>
            <person name="Shu S."/>
            <person name="Flowers D."/>
            <person name="Luo F."/>
            <person name="Wang Y."/>
            <person name="Xia P."/>
            <person name="Barry K."/>
            <person name="Daum C."/>
            <person name="Lipzen A."/>
            <person name="Yoshinaga Y."/>
            <person name="Schmutz J."/>
            <person name="Saski C."/>
            <person name="Vermerris W."/>
            <person name="Kresovich S."/>
        </authorList>
    </citation>
    <scope>NUCLEOTIDE SEQUENCE</scope>
</reference>
<dbReference type="AlphaFoldDB" id="A0A921RRD3"/>
<keyword evidence="8 17" id="KW-0479">Metal-binding</keyword>
<keyword evidence="9 17" id="KW-0106">Calcium</keyword>
<dbReference type="PRINTS" id="PR00461">
    <property type="entry name" value="PLPEROXIDASE"/>
</dbReference>
<dbReference type="FunFam" id="1.10.420.10:FF:000001">
    <property type="entry name" value="Peroxidase"/>
    <property type="match status" value="1"/>
</dbReference>
<feature type="signal peptide" evidence="20">
    <location>
        <begin position="1"/>
        <end position="31"/>
    </location>
</feature>
<evidence type="ECO:0000256" key="17">
    <source>
        <dbReference type="PIRSR" id="PIRSR600823-3"/>
    </source>
</evidence>
<name>A0A921RRD3_SORBI</name>
<dbReference type="OrthoDB" id="2113341at2759"/>
<comment type="cofactor">
    <cofactor evidence="17 20">
        <name>Ca(2+)</name>
        <dbReference type="ChEBI" id="CHEBI:29108"/>
    </cofactor>
    <text evidence="17 20">Binds 2 calcium ions per subunit.</text>
</comment>
<evidence type="ECO:0000256" key="9">
    <source>
        <dbReference type="ARBA" id="ARBA00022837"/>
    </source>
</evidence>
<dbReference type="GO" id="GO:0046872">
    <property type="term" value="F:metal ion binding"/>
    <property type="evidence" value="ECO:0007669"/>
    <property type="project" value="UniProtKB-UniRule"/>
</dbReference>
<dbReference type="PROSITE" id="PS51318">
    <property type="entry name" value="TAT"/>
    <property type="match status" value="1"/>
</dbReference>
<comment type="cofactor">
    <cofactor evidence="17 20">
        <name>heme b</name>
        <dbReference type="ChEBI" id="CHEBI:60344"/>
    </cofactor>
    <text evidence="17 20">Binds 1 heme b (iron(II)-protoporphyrin IX) group per subunit.</text>
</comment>
<feature type="binding site" evidence="17">
    <location>
        <position position="94"/>
    </location>
    <ligand>
        <name>Ca(2+)</name>
        <dbReference type="ChEBI" id="CHEBI:29108"/>
        <label>1</label>
    </ligand>
</feature>
<feature type="binding site" evidence="16">
    <location>
        <position position="170"/>
    </location>
    <ligand>
        <name>substrate</name>
    </ligand>
</feature>
<feature type="binding site" evidence="17">
    <location>
        <position position="74"/>
    </location>
    <ligand>
        <name>Ca(2+)</name>
        <dbReference type="ChEBI" id="CHEBI:29108"/>
        <label>1</label>
    </ligand>
</feature>
<gene>
    <name evidence="22" type="ORF">BDA96_02G270700</name>
</gene>
<dbReference type="PROSITE" id="PS00436">
    <property type="entry name" value="PEROXIDASE_2"/>
    <property type="match status" value="1"/>
</dbReference>
<comment type="similarity">
    <text evidence="4">Belongs to the peroxidase family. Ascorbate peroxidase subfamily.</text>
</comment>
<dbReference type="InterPro" id="IPR019794">
    <property type="entry name" value="Peroxidases_AS"/>
</dbReference>
<evidence type="ECO:0000256" key="8">
    <source>
        <dbReference type="ARBA" id="ARBA00022723"/>
    </source>
</evidence>
<dbReference type="InterPro" id="IPR002016">
    <property type="entry name" value="Haem_peroxidase"/>
</dbReference>
<dbReference type="KEGG" id="sbi:8054787"/>
<feature type="binding site" evidence="17">
    <location>
        <position position="79"/>
    </location>
    <ligand>
        <name>Ca(2+)</name>
        <dbReference type="ChEBI" id="CHEBI:29108"/>
        <label>1</label>
    </ligand>
</feature>
<comment type="catalytic activity">
    <reaction evidence="1 20">
        <text>2 a phenolic donor + H2O2 = 2 a phenolic radical donor + 2 H2O</text>
        <dbReference type="Rhea" id="RHEA:56136"/>
        <dbReference type="ChEBI" id="CHEBI:15377"/>
        <dbReference type="ChEBI" id="CHEBI:16240"/>
        <dbReference type="ChEBI" id="CHEBI:139520"/>
        <dbReference type="ChEBI" id="CHEBI:139521"/>
        <dbReference type="EC" id="1.11.1.7"/>
    </reaction>
</comment>
<evidence type="ECO:0000256" key="20">
    <source>
        <dbReference type="RuleBase" id="RU362060"/>
    </source>
</evidence>
<keyword evidence="7 20" id="KW-0349">Heme</keyword>
<feature type="binding site" evidence="17">
    <location>
        <position position="83"/>
    </location>
    <ligand>
        <name>Ca(2+)</name>
        <dbReference type="ChEBI" id="CHEBI:29108"/>
        <label>1</label>
    </ligand>
</feature>
<dbReference type="PRINTS" id="PR00458">
    <property type="entry name" value="PEROXIDASE"/>
</dbReference>
<evidence type="ECO:0000256" key="11">
    <source>
        <dbReference type="ARBA" id="ARBA00023004"/>
    </source>
</evidence>
<dbReference type="InterPro" id="IPR033905">
    <property type="entry name" value="Secretory_peroxidase"/>
</dbReference>
<keyword evidence="12 19" id="KW-1015">Disulfide bond</keyword>
<feature type="domain" description="Plant heme peroxidase family profile" evidence="21">
    <location>
        <begin position="32"/>
        <end position="336"/>
    </location>
</feature>
<comment type="caution">
    <text evidence="22">The sequence shown here is derived from an EMBL/GenBank/DDBJ whole genome shotgun (WGS) entry which is preliminary data.</text>
</comment>
<feature type="disulfide bond" evidence="19">
    <location>
        <begin position="75"/>
        <end position="80"/>
    </location>
</feature>
<dbReference type="EMBL" id="CM027681">
    <property type="protein sequence ID" value="KAG0544385.1"/>
    <property type="molecule type" value="Genomic_DNA"/>
</dbReference>
<evidence type="ECO:0000256" key="3">
    <source>
        <dbReference type="ARBA" id="ARBA00004613"/>
    </source>
</evidence>
<evidence type="ECO:0000313" key="23">
    <source>
        <dbReference type="Proteomes" id="UP000807115"/>
    </source>
</evidence>
<comment type="function">
    <text evidence="2">Removal of H(2)O(2), oxidation of toxic reductants, biosynthesis and degradation of lignin, suberization, auxin catabolism, response to environmental stresses such as wounding, pathogen attack and oxidative stress. These functions might be dependent on each isozyme/isoform in each plant tissue.</text>
</comment>
<evidence type="ECO:0000256" key="13">
    <source>
        <dbReference type="ARBA" id="ARBA00023283"/>
    </source>
</evidence>
<keyword evidence="10 20" id="KW-0560">Oxidoreductase</keyword>
<feature type="binding site" evidence="17">
    <location>
        <position position="81"/>
    </location>
    <ligand>
        <name>Ca(2+)</name>
        <dbReference type="ChEBI" id="CHEBI:29108"/>
        <label>1</label>
    </ligand>
</feature>
<evidence type="ECO:0000256" key="4">
    <source>
        <dbReference type="ARBA" id="ARBA00006873"/>
    </source>
</evidence>
<evidence type="ECO:0000256" key="10">
    <source>
        <dbReference type="ARBA" id="ARBA00023002"/>
    </source>
</evidence>
<dbReference type="Gene3D" id="1.10.420.10">
    <property type="entry name" value="Peroxidase, domain 2"/>
    <property type="match status" value="1"/>
</dbReference>
<evidence type="ECO:0000256" key="6">
    <source>
        <dbReference type="ARBA" id="ARBA00022559"/>
    </source>
</evidence>
<keyword evidence="20" id="KW-0732">Signal</keyword>
<feature type="disulfide bond" evidence="19">
    <location>
        <begin position="42"/>
        <end position="122"/>
    </location>
</feature>
<dbReference type="Gene3D" id="1.10.520.10">
    <property type="match status" value="1"/>
</dbReference>
<keyword evidence="14 20" id="KW-0376">Hydrogen peroxide</keyword>
<evidence type="ECO:0000256" key="2">
    <source>
        <dbReference type="ARBA" id="ARBA00002322"/>
    </source>
</evidence>
<comment type="similarity">
    <text evidence="20">Belongs to the peroxidase family. Classical plant (class III) peroxidase subfamily.</text>
</comment>
<feature type="disulfide bond" evidence="19">
    <location>
        <begin position="128"/>
        <end position="332"/>
    </location>
</feature>
<dbReference type="FunFam" id="1.10.520.10:FF:000008">
    <property type="entry name" value="Peroxidase"/>
    <property type="match status" value="1"/>
</dbReference>
<feature type="binding site" evidence="17">
    <location>
        <position position="77"/>
    </location>
    <ligand>
        <name>Ca(2+)</name>
        <dbReference type="ChEBI" id="CHEBI:29108"/>
        <label>1</label>
    </ligand>
</feature>
<dbReference type="InterPro" id="IPR000823">
    <property type="entry name" value="Peroxidase_pln"/>
</dbReference>
<evidence type="ECO:0000256" key="14">
    <source>
        <dbReference type="ARBA" id="ARBA00023324"/>
    </source>
</evidence>
<feature type="binding site" evidence="17">
    <location>
        <position position="255"/>
    </location>
    <ligand>
        <name>Ca(2+)</name>
        <dbReference type="ChEBI" id="CHEBI:29108"/>
        <label>2</label>
    </ligand>
</feature>
<dbReference type="GO" id="GO:0006979">
    <property type="term" value="P:response to oxidative stress"/>
    <property type="evidence" value="ECO:0007669"/>
    <property type="project" value="UniProtKB-UniRule"/>
</dbReference>
<keyword evidence="13" id="KW-0873">Pyrrolidone carboxylic acid</keyword>
<accession>A0A921RRD3</accession>